<dbReference type="PANTHER" id="PTHR43220">
    <property type="match status" value="1"/>
</dbReference>
<dbReference type="InterPro" id="IPR045014">
    <property type="entry name" value="TM41A/B"/>
</dbReference>
<keyword evidence="3 7" id="KW-1133">Transmembrane helix</keyword>
<keyword evidence="4 7" id="KW-0472">Membrane</keyword>
<evidence type="ECO:0000256" key="5">
    <source>
        <dbReference type="ARBA" id="ARBA00025797"/>
    </source>
</evidence>
<sequence length="322" mass="35490">MPKSSKPNSVESNAKDNNKKVTSESLVGGEAISDSTTSYSSSRRRTFGVTPRDPIHSEPADEANSSAAASAAYVYRKGDTRRAVLWLGAIFSMALLLMYILYLNMPPFTAEESQLLRLPATLDDAKQLGNLLYKYKSTYFAQVLIGLAITYVFLQTFAIPGSIFLSILSGYLFPLPLALTLVCTCSAIGASFCYLLSYLALRPLLHKHVANRISSWATEVAEHREHLFNYILFLRITPFLPNWFINLASPIVGVSLVPFFIGTFFGVMPPSVFAIQGGQTLQKLASTSETVTWRSVSILAVLALLAIAPAVFKNRLKQRLKF</sequence>
<dbReference type="STRING" id="282301.A0A267EU62"/>
<comment type="subcellular location">
    <subcellularLocation>
        <location evidence="1">Membrane</location>
        <topology evidence="1">Multi-pass membrane protein</topology>
    </subcellularLocation>
</comment>
<comment type="similarity">
    <text evidence="5">Belongs to the TMEM41 family.</text>
</comment>
<feature type="compositionally biased region" description="Polar residues" evidence="6">
    <location>
        <begin position="1"/>
        <end position="12"/>
    </location>
</feature>
<comment type="caution">
    <text evidence="10">The sequence shown here is derived from an EMBL/GenBank/DDBJ whole genome shotgun (WGS) entry which is preliminary data.</text>
</comment>
<dbReference type="GO" id="GO:0005789">
    <property type="term" value="C:endoplasmic reticulum membrane"/>
    <property type="evidence" value="ECO:0007669"/>
    <property type="project" value="TreeGrafter"/>
</dbReference>
<evidence type="ECO:0000256" key="3">
    <source>
        <dbReference type="ARBA" id="ARBA00022989"/>
    </source>
</evidence>
<evidence type="ECO:0000256" key="7">
    <source>
        <dbReference type="SAM" id="Phobius"/>
    </source>
</evidence>
<evidence type="ECO:0000256" key="4">
    <source>
        <dbReference type="ARBA" id="ARBA00023136"/>
    </source>
</evidence>
<dbReference type="EMBL" id="NIVC01001767">
    <property type="protein sequence ID" value="PAA64282.1"/>
    <property type="molecule type" value="Genomic_DNA"/>
</dbReference>
<dbReference type="Proteomes" id="UP000215902">
    <property type="component" value="Unassembled WGS sequence"/>
</dbReference>
<feature type="transmembrane region" description="Helical" evidence="7">
    <location>
        <begin position="252"/>
        <end position="273"/>
    </location>
</feature>
<gene>
    <name evidence="9" type="ORF">BOX15_Mlig030492g2</name>
    <name evidence="10" type="ORF">BOX15_Mlig032393g2</name>
</gene>
<evidence type="ECO:0000256" key="2">
    <source>
        <dbReference type="ARBA" id="ARBA00022692"/>
    </source>
</evidence>
<keyword evidence="2 7" id="KW-0812">Transmembrane</keyword>
<feature type="compositionally biased region" description="Basic and acidic residues" evidence="6">
    <location>
        <begin position="13"/>
        <end position="22"/>
    </location>
</feature>
<dbReference type="AlphaFoldDB" id="A0A267EU62"/>
<feature type="domain" description="VTT" evidence="8">
    <location>
        <begin position="159"/>
        <end position="278"/>
    </location>
</feature>
<proteinExistence type="inferred from homology"/>
<dbReference type="EMBL" id="NIVC01001936">
    <property type="protein sequence ID" value="PAA62461.1"/>
    <property type="molecule type" value="Genomic_DNA"/>
</dbReference>
<dbReference type="OrthoDB" id="3364966at2759"/>
<feature type="region of interest" description="Disordered" evidence="6">
    <location>
        <begin position="1"/>
        <end position="63"/>
    </location>
</feature>
<protein>
    <recommendedName>
        <fullName evidence="8">VTT domain-containing protein</fullName>
    </recommendedName>
</protein>
<organism evidence="10 11">
    <name type="scientific">Macrostomum lignano</name>
    <dbReference type="NCBI Taxonomy" id="282301"/>
    <lineage>
        <taxon>Eukaryota</taxon>
        <taxon>Metazoa</taxon>
        <taxon>Spiralia</taxon>
        <taxon>Lophotrochozoa</taxon>
        <taxon>Platyhelminthes</taxon>
        <taxon>Rhabditophora</taxon>
        <taxon>Macrostomorpha</taxon>
        <taxon>Macrostomida</taxon>
        <taxon>Macrostomidae</taxon>
        <taxon>Macrostomum</taxon>
    </lineage>
</organism>
<feature type="transmembrane region" description="Helical" evidence="7">
    <location>
        <begin position="83"/>
        <end position="102"/>
    </location>
</feature>
<name>A0A267EU62_9PLAT</name>
<feature type="transmembrane region" description="Helical" evidence="7">
    <location>
        <begin position="177"/>
        <end position="201"/>
    </location>
</feature>
<evidence type="ECO:0000259" key="8">
    <source>
        <dbReference type="Pfam" id="PF09335"/>
    </source>
</evidence>
<evidence type="ECO:0000256" key="6">
    <source>
        <dbReference type="SAM" id="MobiDB-lite"/>
    </source>
</evidence>
<reference evidence="10 11" key="1">
    <citation type="submission" date="2017-06" db="EMBL/GenBank/DDBJ databases">
        <title>A platform for efficient transgenesis in Macrostomum lignano, a flatworm model organism for stem cell research.</title>
        <authorList>
            <person name="Berezikov E."/>
        </authorList>
    </citation>
    <scope>NUCLEOTIDE SEQUENCE [LARGE SCALE GENOMIC DNA]</scope>
    <source>
        <strain evidence="10">DV1</strain>
        <tissue evidence="10">Whole organism</tissue>
    </source>
</reference>
<evidence type="ECO:0000313" key="11">
    <source>
        <dbReference type="Proteomes" id="UP000215902"/>
    </source>
</evidence>
<dbReference type="GO" id="GO:0000045">
    <property type="term" value="P:autophagosome assembly"/>
    <property type="evidence" value="ECO:0007669"/>
    <property type="project" value="TreeGrafter"/>
</dbReference>
<feature type="transmembrane region" description="Helical" evidence="7">
    <location>
        <begin position="139"/>
        <end position="165"/>
    </location>
</feature>
<accession>A0A267EU62</accession>
<feature type="transmembrane region" description="Helical" evidence="7">
    <location>
        <begin position="293"/>
        <end position="312"/>
    </location>
</feature>
<dbReference type="InterPro" id="IPR032816">
    <property type="entry name" value="VTT_dom"/>
</dbReference>
<dbReference type="PANTHER" id="PTHR43220:SF18">
    <property type="entry name" value="TRANSMEMBRANE PROTEIN 41B"/>
    <property type="match status" value="1"/>
</dbReference>
<evidence type="ECO:0000313" key="9">
    <source>
        <dbReference type="EMBL" id="PAA62461.1"/>
    </source>
</evidence>
<dbReference type="Pfam" id="PF09335">
    <property type="entry name" value="VTT_dom"/>
    <property type="match status" value="1"/>
</dbReference>
<keyword evidence="11" id="KW-1185">Reference proteome</keyword>
<evidence type="ECO:0000256" key="1">
    <source>
        <dbReference type="ARBA" id="ARBA00004141"/>
    </source>
</evidence>
<evidence type="ECO:0000313" key="10">
    <source>
        <dbReference type="EMBL" id="PAA64282.1"/>
    </source>
</evidence>